<feature type="region of interest" description="Disordered" evidence="1">
    <location>
        <begin position="1"/>
        <end position="28"/>
    </location>
</feature>
<proteinExistence type="predicted"/>
<evidence type="ECO:0000313" key="3">
    <source>
        <dbReference type="Proteomes" id="UP001234178"/>
    </source>
</evidence>
<sequence length="110" mass="12681">MDMERTISFAFRSPGPSSKKSQRSSSSLRKVDFVMALRPSTDDRVDCHRLQANSEKGNRSDHKKRSFIDYWTFGGESGTSHMIVNQAYTDIHRAPSLIMYTDEERSEIKF</sequence>
<organism evidence="2 3">
    <name type="scientific">Daphnia magna</name>
    <dbReference type="NCBI Taxonomy" id="35525"/>
    <lineage>
        <taxon>Eukaryota</taxon>
        <taxon>Metazoa</taxon>
        <taxon>Ecdysozoa</taxon>
        <taxon>Arthropoda</taxon>
        <taxon>Crustacea</taxon>
        <taxon>Branchiopoda</taxon>
        <taxon>Diplostraca</taxon>
        <taxon>Cladocera</taxon>
        <taxon>Anomopoda</taxon>
        <taxon>Daphniidae</taxon>
        <taxon>Daphnia</taxon>
    </lineage>
</organism>
<keyword evidence="3" id="KW-1185">Reference proteome</keyword>
<reference evidence="2 3" key="1">
    <citation type="journal article" date="2023" name="Nucleic Acids Res.">
        <title>The hologenome of Daphnia magna reveals possible DNA methylation and microbiome-mediated evolution of the host genome.</title>
        <authorList>
            <person name="Chaturvedi A."/>
            <person name="Li X."/>
            <person name="Dhandapani V."/>
            <person name="Marshall H."/>
            <person name="Kissane S."/>
            <person name="Cuenca-Cambronero M."/>
            <person name="Asole G."/>
            <person name="Calvet F."/>
            <person name="Ruiz-Romero M."/>
            <person name="Marangio P."/>
            <person name="Guigo R."/>
            <person name="Rago D."/>
            <person name="Mirbahai L."/>
            <person name="Eastwood N."/>
            <person name="Colbourne J.K."/>
            <person name="Zhou J."/>
            <person name="Mallon E."/>
            <person name="Orsini L."/>
        </authorList>
    </citation>
    <scope>NUCLEOTIDE SEQUENCE [LARGE SCALE GENOMIC DNA]</scope>
    <source>
        <strain evidence="2">LRV0_1</strain>
    </source>
</reference>
<dbReference type="EMBL" id="JAOYFB010000036">
    <property type="protein sequence ID" value="KAK4020174.1"/>
    <property type="molecule type" value="Genomic_DNA"/>
</dbReference>
<evidence type="ECO:0000313" key="2">
    <source>
        <dbReference type="EMBL" id="KAK4020174.1"/>
    </source>
</evidence>
<comment type="caution">
    <text evidence="2">The sequence shown here is derived from an EMBL/GenBank/DDBJ whole genome shotgun (WGS) entry which is preliminary data.</text>
</comment>
<accession>A0ABR0A564</accession>
<evidence type="ECO:0000256" key="1">
    <source>
        <dbReference type="SAM" id="MobiDB-lite"/>
    </source>
</evidence>
<name>A0ABR0A564_9CRUS</name>
<protein>
    <submittedName>
        <fullName evidence="2">Uncharacterized protein</fullName>
    </submittedName>
</protein>
<dbReference type="Proteomes" id="UP001234178">
    <property type="component" value="Unassembled WGS sequence"/>
</dbReference>
<feature type="compositionally biased region" description="Low complexity" evidence="1">
    <location>
        <begin position="12"/>
        <end position="27"/>
    </location>
</feature>
<gene>
    <name evidence="2" type="ORF">OUZ56_002168</name>
</gene>